<comment type="caution">
    <text evidence="1">The sequence shown here is derived from an EMBL/GenBank/DDBJ whole genome shotgun (WGS) entry which is preliminary data.</text>
</comment>
<organism evidence="1 2">
    <name type="scientific">Polarella glacialis</name>
    <name type="common">Dinoflagellate</name>
    <dbReference type="NCBI Taxonomy" id="89957"/>
    <lineage>
        <taxon>Eukaryota</taxon>
        <taxon>Sar</taxon>
        <taxon>Alveolata</taxon>
        <taxon>Dinophyceae</taxon>
        <taxon>Suessiales</taxon>
        <taxon>Suessiaceae</taxon>
        <taxon>Polarella</taxon>
    </lineage>
</organism>
<name>A0A813EMV7_POLGL</name>
<dbReference type="Proteomes" id="UP000654075">
    <property type="component" value="Unassembled WGS sequence"/>
</dbReference>
<accession>A0A813EMV7</accession>
<evidence type="ECO:0000313" key="2">
    <source>
        <dbReference type="Proteomes" id="UP000654075"/>
    </source>
</evidence>
<gene>
    <name evidence="1" type="ORF">PGLA1383_LOCUS20623</name>
</gene>
<dbReference type="OrthoDB" id="10670040at2759"/>
<keyword evidence="2" id="KW-1185">Reference proteome</keyword>
<reference evidence="1" key="1">
    <citation type="submission" date="2021-02" db="EMBL/GenBank/DDBJ databases">
        <authorList>
            <person name="Dougan E. K."/>
            <person name="Rhodes N."/>
            <person name="Thang M."/>
            <person name="Chan C."/>
        </authorList>
    </citation>
    <scope>NUCLEOTIDE SEQUENCE</scope>
</reference>
<protein>
    <submittedName>
        <fullName evidence="1">Uncharacterized protein</fullName>
    </submittedName>
</protein>
<dbReference type="Gene3D" id="3.40.50.300">
    <property type="entry name" value="P-loop containing nucleotide triphosphate hydrolases"/>
    <property type="match status" value="1"/>
</dbReference>
<dbReference type="SUPFAM" id="SSF52540">
    <property type="entry name" value="P-loop containing nucleoside triphosphate hydrolases"/>
    <property type="match status" value="1"/>
</dbReference>
<evidence type="ECO:0000313" key="1">
    <source>
        <dbReference type="EMBL" id="CAE8602380.1"/>
    </source>
</evidence>
<sequence length="625" mass="72280">MLRTGSSRCIAFCRDKAECSLLGEVFTQICLRYFGVDAWSERVTEELSDIQRCAALRRFADEHVELRFSTSWEGDFKYEERSQKKTLKLLTSVRILDEAVDIPECDSVFYANLPTSKCSDRALARTVQRLCRALRVHDSKPARVASAFLWTGLQDDNVLDVLAMLKDLDPSFSSKLRVCSTDYDFMTQASALSCEQIALETFKERYQVAAIRIDTLALTEWRVQCLCTMWPALLPKIGEAPRIVPEHLRCDGAPLTFHGRLFLNACKANWLPSCPTRVQLSSNQKGCIEQLPWWPAIMHKWCGTSAADKVRWLCHMLPEQRPKSNGRHVVPPGLLPVGCLSTYFNPYIFLRQVSGNWCGWMKEKEKTFIFLSSELMKEIEALPWFPACKTYWENQVSVEVQVKLLCQMWPEHTPRGNVKCVVPVELLPPGRHSMSISGSHFMRKLMRKFSRVSPNLRRQVEALPWFPVWKLASQKRHDNYLGTVAEKVHWMCHMWPEQRPKQGDKRLVPPEIAPRRMAASFDGGLFLRNIAPNWCDWVKTDTTTSLTPDLIARAEALPWFPDFLRNRRKRWEVKSRTQQVSGNIVYQGTVAEKVHWMCHMWPEQRPKRSKRCLVRACSKWRGSIL</sequence>
<proteinExistence type="predicted"/>
<dbReference type="AlphaFoldDB" id="A0A813EMV7"/>
<dbReference type="InterPro" id="IPR027417">
    <property type="entry name" value="P-loop_NTPase"/>
</dbReference>
<dbReference type="EMBL" id="CAJNNV010014235">
    <property type="protein sequence ID" value="CAE8602380.1"/>
    <property type="molecule type" value="Genomic_DNA"/>
</dbReference>